<evidence type="ECO:0000313" key="9">
    <source>
        <dbReference type="EMBL" id="OXV11406.1"/>
    </source>
</evidence>
<dbReference type="PROSITE" id="PS00463">
    <property type="entry name" value="ZN2_CY6_FUNGAL_1"/>
    <property type="match status" value="1"/>
</dbReference>
<dbReference type="GO" id="GO:0003677">
    <property type="term" value="F:DNA binding"/>
    <property type="evidence" value="ECO:0007669"/>
    <property type="project" value="UniProtKB-KW"/>
</dbReference>
<reference evidence="9 10" key="1">
    <citation type="journal article" date="2015" name="Environ. Microbiol.">
        <title>Metagenome sequence of Elaphomyces granulatus from sporocarp tissue reveals Ascomycota ectomycorrhizal fingerprints of genome expansion and a Proteobacteria-rich microbiome.</title>
        <authorList>
            <person name="Quandt C.A."/>
            <person name="Kohler A."/>
            <person name="Hesse C.N."/>
            <person name="Sharpton T.J."/>
            <person name="Martin F."/>
            <person name="Spatafora J.W."/>
        </authorList>
    </citation>
    <scope>NUCLEOTIDE SEQUENCE [LARGE SCALE GENOMIC DNA]</scope>
    <source>
        <strain evidence="9 10">OSC145934</strain>
    </source>
</reference>
<dbReference type="AlphaFoldDB" id="A0A232M4U5"/>
<gene>
    <name evidence="9" type="ORF">Egran_00834</name>
</gene>
<dbReference type="Proteomes" id="UP000243515">
    <property type="component" value="Unassembled WGS sequence"/>
</dbReference>
<feature type="region of interest" description="Disordered" evidence="6">
    <location>
        <begin position="723"/>
        <end position="748"/>
    </location>
</feature>
<feature type="compositionally biased region" description="Polar residues" evidence="6">
    <location>
        <begin position="191"/>
        <end position="201"/>
    </location>
</feature>
<proteinExistence type="predicted"/>
<feature type="transmembrane region" description="Helical" evidence="7">
    <location>
        <begin position="620"/>
        <end position="642"/>
    </location>
</feature>
<organism evidence="9 10">
    <name type="scientific">Elaphomyces granulatus</name>
    <dbReference type="NCBI Taxonomy" id="519963"/>
    <lineage>
        <taxon>Eukaryota</taxon>
        <taxon>Fungi</taxon>
        <taxon>Dikarya</taxon>
        <taxon>Ascomycota</taxon>
        <taxon>Pezizomycotina</taxon>
        <taxon>Eurotiomycetes</taxon>
        <taxon>Eurotiomycetidae</taxon>
        <taxon>Eurotiales</taxon>
        <taxon>Elaphomycetaceae</taxon>
        <taxon>Elaphomyces</taxon>
    </lineage>
</organism>
<keyword evidence="10" id="KW-1185">Reference proteome</keyword>
<feature type="compositionally biased region" description="Acidic residues" evidence="6">
    <location>
        <begin position="153"/>
        <end position="190"/>
    </location>
</feature>
<keyword evidence="7" id="KW-0812">Transmembrane</keyword>
<dbReference type="Gene3D" id="4.10.240.10">
    <property type="entry name" value="Zn(2)-C6 fungal-type DNA-binding domain"/>
    <property type="match status" value="1"/>
</dbReference>
<protein>
    <recommendedName>
        <fullName evidence="8">Zn(2)-C6 fungal-type domain-containing protein</fullName>
    </recommendedName>
</protein>
<sequence length="889" mass="100899">MRNQEPVCFESGLSGSDSPTTTGTFVVENEFGGRRRTPLAEQACEMCRKKKIKCELDRYTKTCVQCYHRRTRCIFAPRRLKRESLKRYYRVATRAPFLKEQFTEYQFFSFVAHRAQHIRFLEKRLKQVESLLRRAGYIGLEASLDELASIDNDSSDGDNDDEGEDEEGNDDNDDDGDGEDDNDGDNEQDEPNTQNMGSWTQFGVEGDEPRYFGQSSGLSILSQRGIQWVRDKTGDSTFPPAIFLKPWDGKLQSEWRSDIFHDLFSCRVFKALPPRAEVFELLRAYFRGINRLFPIYHEKSFMTLIEWQYTQQTCNDTATWASINILIAMAYRDRIGNSQRPEKDNEKAWLYFKNAASVLTDLILRRSDLLSIQALLGMGIFLRGNCFLHLSFPLVAVVIRACHHIGLHRRASRLDLSPAEQEQRRRVFWTAFILDQSTSVRGGLPPAQDIEDFDVELPATGLDNERGSQSNNEDQCLVYFQLLCRLIVIKGRVYHQLYSSKKWDGPLGDLLDRVKVLDAELDEWRKSNPFSNESPQTIEVGDSLRRLWYIRIQLSYNHTVTMIHRVHPVLYDLSLIRWKRESGPPPDPLLPPPSYKTDNKCLKACRNSLKLLSLFPRGDIVWIWSLLYYIFGAATSMFGGVLRNPNHPDTTEDLQSLNMSAAFFATLLPADGGSKSVKFMATMCATFERIAKKAIEKEEKEQKARDGSRNTQKKSIFTKTIPKPETSASTHFPRASDFVHPGQPSDLTGGMKAPNTEFLLNANPFHYSFMGTTFNSDPSAGQAMPGVNMIPESGYDLQDVGALNSSFGFPPYFYGMHPHFTGPSVPPNPTPISPSPTPSQFDQMSAYFYPGGYFGDCESAASTTSSGAVLETSTFSNSNQDFMQPRSWI</sequence>
<evidence type="ECO:0000256" key="3">
    <source>
        <dbReference type="ARBA" id="ARBA00023125"/>
    </source>
</evidence>
<comment type="caution">
    <text evidence="9">The sequence shown here is derived from an EMBL/GenBank/DDBJ whole genome shotgun (WGS) entry which is preliminary data.</text>
</comment>
<dbReference type="EMBL" id="NPHW01002471">
    <property type="protein sequence ID" value="OXV11406.1"/>
    <property type="molecule type" value="Genomic_DNA"/>
</dbReference>
<accession>A0A232M4U5</accession>
<dbReference type="Pfam" id="PF04082">
    <property type="entry name" value="Fungal_trans"/>
    <property type="match status" value="1"/>
</dbReference>
<feature type="region of interest" description="Disordered" evidence="6">
    <location>
        <begin position="149"/>
        <end position="201"/>
    </location>
</feature>
<dbReference type="PROSITE" id="PS50048">
    <property type="entry name" value="ZN2_CY6_FUNGAL_2"/>
    <property type="match status" value="1"/>
</dbReference>
<evidence type="ECO:0000256" key="6">
    <source>
        <dbReference type="SAM" id="MobiDB-lite"/>
    </source>
</evidence>
<dbReference type="PANTHER" id="PTHR46910:SF2">
    <property type="entry name" value="ZN(II)2CYS6 TRANSCRIPTION FACTOR (EUROFUNG)"/>
    <property type="match status" value="1"/>
</dbReference>
<keyword evidence="2" id="KW-0805">Transcription regulation</keyword>
<keyword evidence="1" id="KW-0479">Metal-binding</keyword>
<evidence type="ECO:0000256" key="7">
    <source>
        <dbReference type="SAM" id="Phobius"/>
    </source>
</evidence>
<evidence type="ECO:0000256" key="5">
    <source>
        <dbReference type="ARBA" id="ARBA00023242"/>
    </source>
</evidence>
<dbReference type="InterPro" id="IPR036864">
    <property type="entry name" value="Zn2-C6_fun-type_DNA-bd_sf"/>
</dbReference>
<dbReference type="GO" id="GO:0008270">
    <property type="term" value="F:zinc ion binding"/>
    <property type="evidence" value="ECO:0007669"/>
    <property type="project" value="InterPro"/>
</dbReference>
<evidence type="ECO:0000256" key="2">
    <source>
        <dbReference type="ARBA" id="ARBA00023015"/>
    </source>
</evidence>
<dbReference type="GO" id="GO:0006351">
    <property type="term" value="P:DNA-templated transcription"/>
    <property type="evidence" value="ECO:0007669"/>
    <property type="project" value="InterPro"/>
</dbReference>
<keyword evidence="5" id="KW-0539">Nucleus</keyword>
<evidence type="ECO:0000259" key="8">
    <source>
        <dbReference type="PROSITE" id="PS50048"/>
    </source>
</evidence>
<dbReference type="InterPro" id="IPR050987">
    <property type="entry name" value="AtrR-like"/>
</dbReference>
<keyword evidence="7" id="KW-1133">Transmembrane helix</keyword>
<keyword evidence="4" id="KW-0804">Transcription</keyword>
<keyword evidence="7" id="KW-0472">Membrane</keyword>
<feature type="region of interest" description="Disordered" evidence="6">
    <location>
        <begin position="697"/>
        <end position="716"/>
    </location>
</feature>
<dbReference type="GO" id="GO:0000981">
    <property type="term" value="F:DNA-binding transcription factor activity, RNA polymerase II-specific"/>
    <property type="evidence" value="ECO:0007669"/>
    <property type="project" value="InterPro"/>
</dbReference>
<evidence type="ECO:0000256" key="4">
    <source>
        <dbReference type="ARBA" id="ARBA00023163"/>
    </source>
</evidence>
<dbReference type="CDD" id="cd12148">
    <property type="entry name" value="fungal_TF_MHR"/>
    <property type="match status" value="1"/>
</dbReference>
<dbReference type="InterPro" id="IPR007219">
    <property type="entry name" value="XnlR_reg_dom"/>
</dbReference>
<evidence type="ECO:0000313" key="10">
    <source>
        <dbReference type="Proteomes" id="UP000243515"/>
    </source>
</evidence>
<dbReference type="OrthoDB" id="2123952at2759"/>
<keyword evidence="3" id="KW-0238">DNA-binding</keyword>
<dbReference type="CDD" id="cd00067">
    <property type="entry name" value="GAL4"/>
    <property type="match status" value="1"/>
</dbReference>
<dbReference type="InterPro" id="IPR001138">
    <property type="entry name" value="Zn2Cys6_DnaBD"/>
</dbReference>
<evidence type="ECO:0000256" key="1">
    <source>
        <dbReference type="ARBA" id="ARBA00022723"/>
    </source>
</evidence>
<dbReference type="SMART" id="SM00906">
    <property type="entry name" value="Fungal_trans"/>
    <property type="match status" value="1"/>
</dbReference>
<name>A0A232M4U5_9EURO</name>
<dbReference type="SUPFAM" id="SSF57701">
    <property type="entry name" value="Zn2/Cys6 DNA-binding domain"/>
    <property type="match status" value="1"/>
</dbReference>
<feature type="domain" description="Zn(2)-C6 fungal-type" evidence="8">
    <location>
        <begin position="43"/>
        <end position="75"/>
    </location>
</feature>
<dbReference type="PANTHER" id="PTHR46910">
    <property type="entry name" value="TRANSCRIPTION FACTOR PDR1"/>
    <property type="match status" value="1"/>
</dbReference>
<feature type="compositionally biased region" description="Basic and acidic residues" evidence="6">
    <location>
        <begin position="697"/>
        <end position="708"/>
    </location>
</feature>